<protein>
    <recommendedName>
        <fullName evidence="1">DUF302 domain-containing protein</fullName>
    </recommendedName>
</protein>
<dbReference type="Proteomes" id="UP000279029">
    <property type="component" value="Chromosome"/>
</dbReference>
<dbReference type="PANTHER" id="PTHR38342:SF1">
    <property type="entry name" value="SLR5037 PROTEIN"/>
    <property type="match status" value="1"/>
</dbReference>
<keyword evidence="3" id="KW-1185">Reference proteome</keyword>
<evidence type="ECO:0000313" key="2">
    <source>
        <dbReference type="EMBL" id="VDN49285.1"/>
    </source>
</evidence>
<accession>A0A3P7P2H9</accession>
<dbReference type="PIRSF" id="PIRSF021774">
    <property type="entry name" value="UCP021774"/>
    <property type="match status" value="1"/>
</dbReference>
<dbReference type="EMBL" id="LR130778">
    <property type="protein sequence ID" value="VDN49285.1"/>
    <property type="molecule type" value="Genomic_DNA"/>
</dbReference>
<dbReference type="InterPro" id="IPR035923">
    <property type="entry name" value="TT1751-like_sf"/>
</dbReference>
<dbReference type="Gene3D" id="3.30.310.70">
    <property type="entry name" value="TT1751-like domain"/>
    <property type="match status" value="1"/>
</dbReference>
<dbReference type="CDD" id="cd14797">
    <property type="entry name" value="DUF302"/>
    <property type="match status" value="1"/>
</dbReference>
<dbReference type="InterPro" id="IPR016796">
    <property type="entry name" value="UCP021774"/>
</dbReference>
<dbReference type="PANTHER" id="PTHR38342">
    <property type="entry name" value="SLR5037 PROTEIN"/>
    <property type="match status" value="1"/>
</dbReference>
<proteinExistence type="predicted"/>
<organism evidence="2 3">
    <name type="scientific">Petrocella atlantisensis</name>
    <dbReference type="NCBI Taxonomy" id="2173034"/>
    <lineage>
        <taxon>Bacteria</taxon>
        <taxon>Bacillati</taxon>
        <taxon>Bacillota</taxon>
        <taxon>Clostridia</taxon>
        <taxon>Lachnospirales</taxon>
        <taxon>Vallitaleaceae</taxon>
        <taxon>Petrocella</taxon>
    </lineage>
</organism>
<dbReference type="Pfam" id="PF03625">
    <property type="entry name" value="DUF302"/>
    <property type="match status" value="1"/>
</dbReference>
<evidence type="ECO:0000313" key="3">
    <source>
        <dbReference type="Proteomes" id="UP000279029"/>
    </source>
</evidence>
<dbReference type="KEGG" id="cbar:PATL70BA_3356"/>
<sequence length="127" mass="14520">MNTIYKVQTDKSIFNAKNDLVNNLKTIGFGVLFELNFKDKVEEKGFKLANNFIMMDVCNPSTASEILTQNIEMGYILPCKVVIYENNDQRYVGLLKPTIMVDLISTEYRKIAQEIEEKMINAINLSA</sequence>
<reference evidence="2 3" key="1">
    <citation type="submission" date="2018-09" db="EMBL/GenBank/DDBJ databases">
        <authorList>
            <person name="Postec A."/>
        </authorList>
    </citation>
    <scope>NUCLEOTIDE SEQUENCE [LARGE SCALE GENOMIC DNA]</scope>
    <source>
        <strain evidence="2">70B-A</strain>
    </source>
</reference>
<name>A0A3P7P2H9_9FIRM</name>
<dbReference type="SUPFAM" id="SSF103247">
    <property type="entry name" value="TT1751-like"/>
    <property type="match status" value="1"/>
</dbReference>
<dbReference type="InterPro" id="IPR005180">
    <property type="entry name" value="DUF302"/>
</dbReference>
<evidence type="ECO:0000259" key="1">
    <source>
        <dbReference type="Pfam" id="PF03625"/>
    </source>
</evidence>
<gene>
    <name evidence="2" type="ORF">PATL70BA_3356</name>
</gene>
<feature type="domain" description="DUF302" evidence="1">
    <location>
        <begin position="36"/>
        <end position="97"/>
    </location>
</feature>
<dbReference type="AlphaFoldDB" id="A0A3P7P2H9"/>